<evidence type="ECO:0000256" key="1">
    <source>
        <dbReference type="SAM" id="SignalP"/>
    </source>
</evidence>
<comment type="caution">
    <text evidence="2">The sequence shown here is derived from an EMBL/GenBank/DDBJ whole genome shotgun (WGS) entry which is preliminary data.</text>
</comment>
<evidence type="ECO:0000313" key="2">
    <source>
        <dbReference type="EMBL" id="KAK7363114.1"/>
    </source>
</evidence>
<feature type="signal peptide" evidence="1">
    <location>
        <begin position="1"/>
        <end position="19"/>
    </location>
</feature>
<keyword evidence="3" id="KW-1185">Reference proteome</keyword>
<feature type="chain" id="PRO_5042967424" evidence="1">
    <location>
        <begin position="20"/>
        <end position="124"/>
    </location>
</feature>
<accession>A0AAN9N3P4</accession>
<gene>
    <name evidence="2" type="ORF">VNO77_05244</name>
</gene>
<reference evidence="2 3" key="1">
    <citation type="submission" date="2024-01" db="EMBL/GenBank/DDBJ databases">
        <title>The genomes of 5 underutilized Papilionoideae crops provide insights into root nodulation and disease resistanc.</title>
        <authorList>
            <person name="Jiang F."/>
        </authorList>
    </citation>
    <scope>NUCLEOTIDE SEQUENCE [LARGE SCALE GENOMIC DNA]</scope>
    <source>
        <strain evidence="2">LVBAO_FW01</strain>
        <tissue evidence="2">Leaves</tissue>
    </source>
</reference>
<keyword evidence="1" id="KW-0732">Signal</keyword>
<proteinExistence type="predicted"/>
<dbReference type="AlphaFoldDB" id="A0AAN9N3P4"/>
<organism evidence="2 3">
    <name type="scientific">Canavalia gladiata</name>
    <name type="common">Sword bean</name>
    <name type="synonym">Dolichos gladiatus</name>
    <dbReference type="NCBI Taxonomy" id="3824"/>
    <lineage>
        <taxon>Eukaryota</taxon>
        <taxon>Viridiplantae</taxon>
        <taxon>Streptophyta</taxon>
        <taxon>Embryophyta</taxon>
        <taxon>Tracheophyta</taxon>
        <taxon>Spermatophyta</taxon>
        <taxon>Magnoliopsida</taxon>
        <taxon>eudicotyledons</taxon>
        <taxon>Gunneridae</taxon>
        <taxon>Pentapetalae</taxon>
        <taxon>rosids</taxon>
        <taxon>fabids</taxon>
        <taxon>Fabales</taxon>
        <taxon>Fabaceae</taxon>
        <taxon>Papilionoideae</taxon>
        <taxon>50 kb inversion clade</taxon>
        <taxon>NPAAA clade</taxon>
        <taxon>indigoferoid/millettioid clade</taxon>
        <taxon>Phaseoleae</taxon>
        <taxon>Canavalia</taxon>
    </lineage>
</organism>
<protein>
    <submittedName>
        <fullName evidence="2">Uncharacterized protein</fullName>
    </submittedName>
</protein>
<sequence>MARHHERLVLAFMLRLITPESYLFLPSNIYGDDENLWRPLIRTLETLEYDIRPEHTLSMVVACSILDTVTITSSNSTSYVSVLSTNLTSLGINRVFRISRIPLLAPKSQASASRLAGLLSPLPI</sequence>
<dbReference type="EMBL" id="JAYMYQ010000001">
    <property type="protein sequence ID" value="KAK7363114.1"/>
    <property type="molecule type" value="Genomic_DNA"/>
</dbReference>
<evidence type="ECO:0000313" key="3">
    <source>
        <dbReference type="Proteomes" id="UP001367508"/>
    </source>
</evidence>
<name>A0AAN9N3P4_CANGL</name>
<dbReference type="Proteomes" id="UP001367508">
    <property type="component" value="Unassembled WGS sequence"/>
</dbReference>